<feature type="signal peptide" evidence="1">
    <location>
        <begin position="1"/>
        <end position="31"/>
    </location>
</feature>
<dbReference type="EMBL" id="CP015136">
    <property type="protein sequence ID" value="AMY08956.1"/>
    <property type="molecule type" value="Genomic_DNA"/>
</dbReference>
<gene>
    <name evidence="3" type="ORF">LuPra_02162</name>
</gene>
<evidence type="ECO:0000259" key="2">
    <source>
        <dbReference type="Pfam" id="PF06452"/>
    </source>
</evidence>
<evidence type="ECO:0000313" key="3">
    <source>
        <dbReference type="EMBL" id="AMY08956.1"/>
    </source>
</evidence>
<protein>
    <recommendedName>
        <fullName evidence="2">Carbohydrate-binding domain-containing protein</fullName>
    </recommendedName>
</protein>
<accession>A0A143PKK5</accession>
<organism evidence="3 4">
    <name type="scientific">Luteitalea pratensis</name>
    <dbReference type="NCBI Taxonomy" id="1855912"/>
    <lineage>
        <taxon>Bacteria</taxon>
        <taxon>Pseudomonadati</taxon>
        <taxon>Acidobacteriota</taxon>
        <taxon>Vicinamibacteria</taxon>
        <taxon>Vicinamibacterales</taxon>
        <taxon>Vicinamibacteraceae</taxon>
        <taxon>Luteitalea</taxon>
    </lineage>
</organism>
<reference evidence="4" key="2">
    <citation type="submission" date="2016-04" db="EMBL/GenBank/DDBJ databases">
        <title>First Complete Genome Sequence of a Subdivision 6 Acidobacterium.</title>
        <authorList>
            <person name="Huang S."/>
            <person name="Vieira S."/>
            <person name="Bunk B."/>
            <person name="Riedel T."/>
            <person name="Sproeer C."/>
            <person name="Overmann J."/>
        </authorList>
    </citation>
    <scope>NUCLEOTIDE SEQUENCE [LARGE SCALE GENOMIC DNA]</scope>
    <source>
        <strain evidence="4">DSM 100886 HEG_-6_39</strain>
    </source>
</reference>
<feature type="domain" description="Carbohydrate-binding" evidence="2">
    <location>
        <begin position="52"/>
        <end position="193"/>
    </location>
</feature>
<dbReference type="STRING" id="1855912.LuPra_02162"/>
<keyword evidence="1" id="KW-0732">Signal</keyword>
<dbReference type="GO" id="GO:0016052">
    <property type="term" value="P:carbohydrate catabolic process"/>
    <property type="evidence" value="ECO:0007669"/>
    <property type="project" value="InterPro"/>
</dbReference>
<dbReference type="InterPro" id="IPR010502">
    <property type="entry name" value="Carb-bd_dom_fam9"/>
</dbReference>
<dbReference type="SUPFAM" id="SSF49344">
    <property type="entry name" value="CBD9-like"/>
    <property type="match status" value="1"/>
</dbReference>
<dbReference type="GO" id="GO:0030246">
    <property type="term" value="F:carbohydrate binding"/>
    <property type="evidence" value="ECO:0007669"/>
    <property type="project" value="InterPro"/>
</dbReference>
<dbReference type="CDD" id="cd09620">
    <property type="entry name" value="CBM9_like_3"/>
    <property type="match status" value="1"/>
</dbReference>
<evidence type="ECO:0000256" key="1">
    <source>
        <dbReference type="SAM" id="SignalP"/>
    </source>
</evidence>
<dbReference type="Proteomes" id="UP000076079">
    <property type="component" value="Chromosome"/>
</dbReference>
<feature type="chain" id="PRO_5007511610" description="Carbohydrate-binding domain-containing protein" evidence="1">
    <location>
        <begin position="32"/>
        <end position="285"/>
    </location>
</feature>
<dbReference type="Pfam" id="PF06452">
    <property type="entry name" value="CBM9_1"/>
    <property type="match status" value="1"/>
</dbReference>
<reference evidence="3 4" key="1">
    <citation type="journal article" date="2016" name="Genome Announc.">
        <title>First Complete Genome Sequence of a Subdivision 6 Acidobacterium Strain.</title>
        <authorList>
            <person name="Huang S."/>
            <person name="Vieira S."/>
            <person name="Bunk B."/>
            <person name="Riedel T."/>
            <person name="Sproer C."/>
            <person name="Overmann J."/>
        </authorList>
    </citation>
    <scope>NUCLEOTIDE SEQUENCE [LARGE SCALE GENOMIC DNA]</scope>
    <source>
        <strain evidence="4">DSM 100886 HEG_-6_39</strain>
    </source>
</reference>
<dbReference type="GO" id="GO:0004553">
    <property type="term" value="F:hydrolase activity, hydrolyzing O-glycosyl compounds"/>
    <property type="evidence" value="ECO:0007669"/>
    <property type="project" value="InterPro"/>
</dbReference>
<evidence type="ECO:0000313" key="4">
    <source>
        <dbReference type="Proteomes" id="UP000076079"/>
    </source>
</evidence>
<proteinExistence type="predicted"/>
<dbReference type="KEGG" id="abac:LuPra_02162"/>
<sequence precursor="true">MPPWFRSCFNAAMLRLIMLLTTVAWTTGATATAQPVTLPVYGAKHATDEVRIDGTLDEATWSLSPRVGEMRLIHAPDRRPTFPTEAAMTWDAMHLYVAFACSDPEPWARHGARDDRLWEEEVVEVFLDPDGDGRNYAEIEVSPTNVVVDLLIAAPQAGGPNARRWDVVGLRTAVRRHAAGWVAEMAIPWASLADAGVTQAPVPGNEWRVGLYRIKRPGGVAKAARIDALVAERRSATDDGKTAIDAELLALRGDDEYSAWSVTRAERGFHDPGRFGMVHFIGASR</sequence>
<dbReference type="AlphaFoldDB" id="A0A143PKK5"/>
<dbReference type="Gene3D" id="2.60.40.1190">
    <property type="match status" value="1"/>
</dbReference>
<name>A0A143PKK5_LUTPR</name>
<keyword evidence="4" id="KW-1185">Reference proteome</keyword>